<reference evidence="2" key="2">
    <citation type="submission" date="2015-07" db="EMBL/GenBank/DDBJ databases">
        <authorList>
            <person name="Noorani M."/>
        </authorList>
    </citation>
    <scope>NUCLEOTIDE SEQUENCE</scope>
    <source>
        <strain evidence="2">Yugu1</strain>
    </source>
</reference>
<reference evidence="2" key="1">
    <citation type="journal article" date="2012" name="Nat. Biotechnol.">
        <title>Reference genome sequence of the model plant Setaria.</title>
        <authorList>
            <person name="Bennetzen J.L."/>
            <person name="Schmutz J."/>
            <person name="Wang H."/>
            <person name="Percifield R."/>
            <person name="Hawkins J."/>
            <person name="Pontaroli A.C."/>
            <person name="Estep M."/>
            <person name="Feng L."/>
            <person name="Vaughn J.N."/>
            <person name="Grimwood J."/>
            <person name="Jenkins J."/>
            <person name="Barry K."/>
            <person name="Lindquist E."/>
            <person name="Hellsten U."/>
            <person name="Deshpande S."/>
            <person name="Wang X."/>
            <person name="Wu X."/>
            <person name="Mitros T."/>
            <person name="Triplett J."/>
            <person name="Yang X."/>
            <person name="Ye C.Y."/>
            <person name="Mauro-Herrera M."/>
            <person name="Wang L."/>
            <person name="Li P."/>
            <person name="Sharma M."/>
            <person name="Sharma R."/>
            <person name="Ronald P.C."/>
            <person name="Panaud O."/>
            <person name="Kellogg E.A."/>
            <person name="Brutnell T.P."/>
            <person name="Doust A.N."/>
            <person name="Tuskan G.A."/>
            <person name="Rokhsar D."/>
            <person name="Devos K.M."/>
        </authorList>
    </citation>
    <scope>NUCLEOTIDE SEQUENCE [LARGE SCALE GENOMIC DNA]</scope>
    <source>
        <strain evidence="2">Yugu1</strain>
    </source>
</reference>
<evidence type="ECO:0000313" key="2">
    <source>
        <dbReference type="EMBL" id="RCV16818.1"/>
    </source>
</evidence>
<dbReference type="PANTHER" id="PTHR11952:SF9">
    <property type="entry name" value="UDP-SUGAR PYROPHOSPHORYLASE"/>
    <property type="match status" value="1"/>
</dbReference>
<proteinExistence type="predicted"/>
<evidence type="ECO:0000256" key="1">
    <source>
        <dbReference type="SAM" id="Phobius"/>
    </source>
</evidence>
<dbReference type="AlphaFoldDB" id="A0A368QGF2"/>
<name>A0A368QGF2_SETIT</name>
<protein>
    <submittedName>
        <fullName evidence="2">Uncharacterized protein</fullName>
    </submittedName>
</protein>
<dbReference type="Gene3D" id="3.90.550.10">
    <property type="entry name" value="Spore Coat Polysaccharide Biosynthesis Protein SpsA, Chain A"/>
    <property type="match status" value="1"/>
</dbReference>
<dbReference type="STRING" id="4555.A0A368QGF2"/>
<dbReference type="OrthoDB" id="532420at2759"/>
<keyword evidence="1" id="KW-0812">Transmembrane</keyword>
<dbReference type="InterPro" id="IPR039741">
    <property type="entry name" value="UDP-sugar_pyrophosphorylase"/>
</dbReference>
<keyword evidence="1" id="KW-1133">Transmembrane helix</keyword>
<accession>A0A368QGF2</accession>
<gene>
    <name evidence="2" type="ORF">SETIT_3G168600v2</name>
</gene>
<feature type="transmembrane region" description="Helical" evidence="1">
    <location>
        <begin position="288"/>
        <end position="307"/>
    </location>
</feature>
<dbReference type="SUPFAM" id="SSF53448">
    <property type="entry name" value="Nucleotide-diphospho-sugar transferases"/>
    <property type="match status" value="1"/>
</dbReference>
<dbReference type="PANTHER" id="PTHR11952">
    <property type="entry name" value="UDP- GLUCOSE PYROPHOSPHORYLASE"/>
    <property type="match status" value="1"/>
</dbReference>
<sequence>MRKGGQRIEAVGEAPWGKLHGAGEGEARGKKDVELAKMLLNEGQMHLLEHGPEPGVYSYRGHVAALILHHHRVVPCLLIQQKKHTVPIVSGKNFEMLVSYIQNAKKLLVDSKAGKNPYDGFTPSTKPPGHGDVHSLLYSSGLLEQWKSEGRKWVLFFQDTNGLLFNAIPSALGVSATKGYNVNSLAVPRKAKEAIGGITKLTHVDGRTMVINVEYNQFDPLLRAAGHPDGDANCEIGYSPYPGNINQVNYTYSKGINFTFTRSTLQKILGLLPNAMNTVLRMACLITFPFWMMANRLLIYCLSLMIWRHM</sequence>
<dbReference type="EMBL" id="CM003530">
    <property type="protein sequence ID" value="RCV16818.1"/>
    <property type="molecule type" value="Genomic_DNA"/>
</dbReference>
<dbReference type="InterPro" id="IPR029044">
    <property type="entry name" value="Nucleotide-diphossugar_trans"/>
</dbReference>
<keyword evidence="1" id="KW-0472">Membrane</keyword>
<organism evidence="2">
    <name type="scientific">Setaria italica</name>
    <name type="common">Foxtail millet</name>
    <name type="synonym">Panicum italicum</name>
    <dbReference type="NCBI Taxonomy" id="4555"/>
    <lineage>
        <taxon>Eukaryota</taxon>
        <taxon>Viridiplantae</taxon>
        <taxon>Streptophyta</taxon>
        <taxon>Embryophyta</taxon>
        <taxon>Tracheophyta</taxon>
        <taxon>Spermatophyta</taxon>
        <taxon>Magnoliopsida</taxon>
        <taxon>Liliopsida</taxon>
        <taxon>Poales</taxon>
        <taxon>Poaceae</taxon>
        <taxon>PACMAD clade</taxon>
        <taxon>Panicoideae</taxon>
        <taxon>Panicodae</taxon>
        <taxon>Paniceae</taxon>
        <taxon>Cenchrinae</taxon>
        <taxon>Setaria</taxon>
    </lineage>
</organism>